<organism evidence="1 2">
    <name type="scientific">Sphingomonas rosea</name>
    <dbReference type="NCBI Taxonomy" id="335605"/>
    <lineage>
        <taxon>Bacteria</taxon>
        <taxon>Pseudomonadati</taxon>
        <taxon>Pseudomonadota</taxon>
        <taxon>Alphaproteobacteria</taxon>
        <taxon>Sphingomonadales</taxon>
        <taxon>Sphingomonadaceae</taxon>
        <taxon>Sphingomonas</taxon>
    </lineage>
</organism>
<proteinExistence type="predicted"/>
<keyword evidence="2" id="KW-1185">Reference proteome</keyword>
<evidence type="ECO:0008006" key="3">
    <source>
        <dbReference type="Google" id="ProtNLM"/>
    </source>
</evidence>
<dbReference type="RefSeq" id="WP_344696077.1">
    <property type="nucleotide sequence ID" value="NZ_BAABBR010000001.1"/>
</dbReference>
<gene>
    <name evidence="1" type="ORF">GCM10022281_11510</name>
</gene>
<comment type="caution">
    <text evidence="1">The sequence shown here is derived from an EMBL/GenBank/DDBJ whole genome shotgun (WGS) entry which is preliminary data.</text>
</comment>
<dbReference type="Proteomes" id="UP001424459">
    <property type="component" value="Unassembled WGS sequence"/>
</dbReference>
<reference evidence="2" key="1">
    <citation type="journal article" date="2019" name="Int. J. Syst. Evol. Microbiol.">
        <title>The Global Catalogue of Microorganisms (GCM) 10K type strain sequencing project: providing services to taxonomists for standard genome sequencing and annotation.</title>
        <authorList>
            <consortium name="The Broad Institute Genomics Platform"/>
            <consortium name="The Broad Institute Genome Sequencing Center for Infectious Disease"/>
            <person name="Wu L."/>
            <person name="Ma J."/>
        </authorList>
    </citation>
    <scope>NUCLEOTIDE SEQUENCE [LARGE SCALE GENOMIC DNA]</scope>
    <source>
        <strain evidence="2">JCM 17564</strain>
    </source>
</reference>
<dbReference type="PROSITE" id="PS51257">
    <property type="entry name" value="PROKAR_LIPOPROTEIN"/>
    <property type="match status" value="1"/>
</dbReference>
<dbReference type="EMBL" id="BAABBR010000001">
    <property type="protein sequence ID" value="GAA4033411.1"/>
    <property type="molecule type" value="Genomic_DNA"/>
</dbReference>
<name>A0ABP7TYZ3_9SPHN</name>
<sequence length="51" mass="5660">MRVALLVLALTLAACGDRRTFDERYDDTEAKLNQKAKQLDANLAANEVAPR</sequence>
<evidence type="ECO:0000313" key="2">
    <source>
        <dbReference type="Proteomes" id="UP001424459"/>
    </source>
</evidence>
<evidence type="ECO:0000313" key="1">
    <source>
        <dbReference type="EMBL" id="GAA4033411.1"/>
    </source>
</evidence>
<accession>A0ABP7TYZ3</accession>
<protein>
    <recommendedName>
        <fullName evidence="3">Lipoprotein</fullName>
    </recommendedName>
</protein>